<sequence>MNAIASATSNLAQVLDHPGIWRRSADRQPRVRALSTGWASLDGRLPGGGWPQGAVSEILFEHDGLGELDLVMPALAALTQEHRRVIFVAPPYQPYAPALAAAGVDLRFLHEIHAGSTEAAWSMEQCLRSGCCGAVVGWLPDIDYRSLRRLQLAAESGDACAMVFRSAGHAAENSPAALRLKVSNSDEATYVDVLKSRGLLTTTAPLLRMRA</sequence>
<organism evidence="2 3">
    <name type="scientific">Luteibacter yeojuensis</name>
    <dbReference type="NCBI Taxonomy" id="345309"/>
    <lineage>
        <taxon>Bacteria</taxon>
        <taxon>Pseudomonadati</taxon>
        <taxon>Pseudomonadota</taxon>
        <taxon>Gammaproteobacteria</taxon>
        <taxon>Lysobacterales</taxon>
        <taxon>Rhodanobacteraceae</taxon>
        <taxon>Luteibacter</taxon>
    </lineage>
</organism>
<gene>
    <name evidence="2" type="ORF">VI08_11695</name>
</gene>
<dbReference type="PIRSF" id="PIRSF037290">
    <property type="entry name" value="UCP037290"/>
    <property type="match status" value="1"/>
</dbReference>
<evidence type="ECO:0000256" key="1">
    <source>
        <dbReference type="ARBA" id="ARBA00022763"/>
    </source>
</evidence>
<dbReference type="SUPFAM" id="SSF52540">
    <property type="entry name" value="P-loop containing nucleoside triphosphate hydrolases"/>
    <property type="match status" value="1"/>
</dbReference>
<dbReference type="PATRIC" id="fig|345309.4.peg.1687"/>
<comment type="caution">
    <text evidence="2">The sequence shown here is derived from an EMBL/GenBank/DDBJ whole genome shotgun (WGS) entry which is preliminary data.</text>
</comment>
<accession>A0A0F3KPV6</accession>
<dbReference type="InterPro" id="IPR004596">
    <property type="entry name" value="Cell_div_suppressor_SulA"/>
</dbReference>
<protein>
    <recommendedName>
        <fullName evidence="4">Cell division inhibitor SulA</fullName>
    </recommendedName>
</protein>
<dbReference type="GO" id="GO:0006281">
    <property type="term" value="P:DNA repair"/>
    <property type="evidence" value="ECO:0007669"/>
    <property type="project" value="TreeGrafter"/>
</dbReference>
<dbReference type="PANTHER" id="PTHR35369">
    <property type="entry name" value="BLR3025 PROTEIN-RELATED"/>
    <property type="match status" value="1"/>
</dbReference>
<dbReference type="PANTHER" id="PTHR35369:SF3">
    <property type="entry name" value="TRANSLESION DNA SYNTHESIS-ASSOCIATED PROTEIN IMUA"/>
    <property type="match status" value="1"/>
</dbReference>
<dbReference type="OrthoDB" id="9811176at2"/>
<keyword evidence="1" id="KW-0227">DNA damage</keyword>
<dbReference type="GO" id="GO:0009432">
    <property type="term" value="P:SOS response"/>
    <property type="evidence" value="ECO:0007669"/>
    <property type="project" value="InterPro"/>
</dbReference>
<dbReference type="InterPro" id="IPR047610">
    <property type="entry name" value="ImuA_translesion"/>
</dbReference>
<evidence type="ECO:0008006" key="4">
    <source>
        <dbReference type="Google" id="ProtNLM"/>
    </source>
</evidence>
<keyword evidence="3" id="KW-1185">Reference proteome</keyword>
<dbReference type="InterPro" id="IPR027417">
    <property type="entry name" value="P-loop_NTPase"/>
</dbReference>
<dbReference type="RefSeq" id="WP_045829770.1">
    <property type="nucleotide sequence ID" value="NZ_JZRB01000023.1"/>
</dbReference>
<dbReference type="InterPro" id="IPR017166">
    <property type="entry name" value="UCP037290"/>
</dbReference>
<dbReference type="Gene3D" id="3.40.50.300">
    <property type="entry name" value="P-loop containing nucleotide triphosphate hydrolases"/>
    <property type="match status" value="1"/>
</dbReference>
<dbReference type="Proteomes" id="UP000033651">
    <property type="component" value="Unassembled WGS sequence"/>
</dbReference>
<evidence type="ECO:0000313" key="3">
    <source>
        <dbReference type="Proteomes" id="UP000033651"/>
    </source>
</evidence>
<dbReference type="NCBIfam" id="NF033429">
    <property type="entry name" value="ImuA_translesion"/>
    <property type="match status" value="1"/>
</dbReference>
<dbReference type="GO" id="GO:0051782">
    <property type="term" value="P:negative regulation of cell division"/>
    <property type="evidence" value="ECO:0007669"/>
    <property type="project" value="InterPro"/>
</dbReference>
<dbReference type="EMBL" id="JZRB01000023">
    <property type="protein sequence ID" value="KJV33196.1"/>
    <property type="molecule type" value="Genomic_DNA"/>
</dbReference>
<dbReference type="Pfam" id="PF03846">
    <property type="entry name" value="SulA"/>
    <property type="match status" value="1"/>
</dbReference>
<dbReference type="InterPro" id="IPR050356">
    <property type="entry name" value="SulA_CellDiv_inhibitor"/>
</dbReference>
<dbReference type="AlphaFoldDB" id="A0A0F3KPV6"/>
<evidence type="ECO:0000313" key="2">
    <source>
        <dbReference type="EMBL" id="KJV33196.1"/>
    </source>
</evidence>
<name>A0A0F3KPV6_9GAMM</name>
<reference evidence="2 3" key="1">
    <citation type="submission" date="2015-03" db="EMBL/GenBank/DDBJ databases">
        <title>Draft genome sequence of Luteibacter yeojuensis strain SU11.</title>
        <authorList>
            <person name="Sulaiman J."/>
            <person name="Priya K."/>
            <person name="Chan K.-G."/>
        </authorList>
    </citation>
    <scope>NUCLEOTIDE SEQUENCE [LARGE SCALE GENOMIC DNA]</scope>
    <source>
        <strain evidence="2 3">SU11</strain>
    </source>
</reference>
<proteinExistence type="predicted"/>